<evidence type="ECO:0000313" key="2">
    <source>
        <dbReference type="EMBL" id="GLU47906.1"/>
    </source>
</evidence>
<reference evidence="2" key="1">
    <citation type="submission" date="2023-02" db="EMBL/GenBank/DDBJ databases">
        <title>Nocardiopsis ansamitocini NBRC 112285.</title>
        <authorList>
            <person name="Ichikawa N."/>
            <person name="Sato H."/>
            <person name="Tonouchi N."/>
        </authorList>
    </citation>
    <scope>NUCLEOTIDE SEQUENCE</scope>
    <source>
        <strain evidence="2">NBRC 112285</strain>
    </source>
</reference>
<evidence type="ECO:0000313" key="3">
    <source>
        <dbReference type="Proteomes" id="UP001165092"/>
    </source>
</evidence>
<protein>
    <recommendedName>
        <fullName evidence="1">DUF6504 domain-containing protein</fullName>
    </recommendedName>
</protein>
<gene>
    <name evidence="2" type="ORF">Nans01_22570</name>
</gene>
<dbReference type="AlphaFoldDB" id="A0A9W6P693"/>
<evidence type="ECO:0000259" key="1">
    <source>
        <dbReference type="Pfam" id="PF20114"/>
    </source>
</evidence>
<comment type="caution">
    <text evidence="2">The sequence shown here is derived from an EMBL/GenBank/DDBJ whole genome shotgun (WGS) entry which is preliminary data.</text>
</comment>
<proteinExistence type="predicted"/>
<name>A0A9W6P693_9ACTN</name>
<dbReference type="Proteomes" id="UP001165092">
    <property type="component" value="Unassembled WGS sequence"/>
</dbReference>
<accession>A0A9W6P693</accession>
<dbReference type="EMBL" id="BSQG01000003">
    <property type="protein sequence ID" value="GLU47906.1"/>
    <property type="molecule type" value="Genomic_DNA"/>
</dbReference>
<feature type="domain" description="DUF6504" evidence="1">
    <location>
        <begin position="15"/>
        <end position="89"/>
    </location>
</feature>
<keyword evidence="3" id="KW-1185">Reference proteome</keyword>
<dbReference type="InterPro" id="IPR045443">
    <property type="entry name" value="DUF6504"/>
</dbReference>
<sequence length="90" mass="9780">MVARVYGVPVRVWEHGGRPARFVWEGRVYVVQRIIDHWVTPRSGAASAKGQGPTARSSWRVQAGAGAASGHYELSHDSVSGAWLLARVAE</sequence>
<organism evidence="2 3">
    <name type="scientific">Nocardiopsis ansamitocini</name>
    <dbReference type="NCBI Taxonomy" id="1670832"/>
    <lineage>
        <taxon>Bacteria</taxon>
        <taxon>Bacillati</taxon>
        <taxon>Actinomycetota</taxon>
        <taxon>Actinomycetes</taxon>
        <taxon>Streptosporangiales</taxon>
        <taxon>Nocardiopsidaceae</taxon>
        <taxon>Nocardiopsis</taxon>
    </lineage>
</organism>
<dbReference type="Pfam" id="PF20114">
    <property type="entry name" value="DUF6504"/>
    <property type="match status" value="1"/>
</dbReference>